<dbReference type="PANTHER" id="PTHR35333:SF3">
    <property type="entry name" value="BETA-LACTAMASE-TYPE TRANSPEPTIDASE FOLD CONTAINING PROTEIN"/>
    <property type="match status" value="1"/>
</dbReference>
<evidence type="ECO:0000313" key="3">
    <source>
        <dbReference type="Proteomes" id="UP000198688"/>
    </source>
</evidence>
<organism evidence="2 3">
    <name type="scientific">Actinoplanes derwentensis</name>
    <dbReference type="NCBI Taxonomy" id="113562"/>
    <lineage>
        <taxon>Bacteria</taxon>
        <taxon>Bacillati</taxon>
        <taxon>Actinomycetota</taxon>
        <taxon>Actinomycetes</taxon>
        <taxon>Micromonosporales</taxon>
        <taxon>Micromonosporaceae</taxon>
        <taxon>Actinoplanes</taxon>
    </lineage>
</organism>
<accession>A0A1H1QRJ1</accession>
<dbReference type="PANTHER" id="PTHR35333">
    <property type="entry name" value="BETA-LACTAMASE"/>
    <property type="match status" value="1"/>
</dbReference>
<dbReference type="RefSeq" id="WP_092541009.1">
    <property type="nucleotide sequence ID" value="NZ_BOMJ01000079.1"/>
</dbReference>
<dbReference type="Proteomes" id="UP000198688">
    <property type="component" value="Chromosome I"/>
</dbReference>
<dbReference type="OrthoDB" id="3524371at2"/>
<name>A0A1H1QRJ1_9ACTN</name>
<feature type="domain" description="Beta-lactamase class A catalytic" evidence="1">
    <location>
        <begin position="59"/>
        <end position="195"/>
    </location>
</feature>
<sequence>MFRNRLLVPLAAVLVVLAVAGGLVLTGVLPPLTAEARKAWRLENALDDIAETAPDFSVAILDKANLKDFAYRGSDRFETASAVKLSVLACVLLHAQDQNRALTEQERTRADRMIRASDNDATTALFGSIGSAAGLTACDQRLGMTETTVDSEWGRTTTTADDQIRLLGNLVSDTSELTVARRQYAFDLMANVNADQVWGVPSAARDGEDAPVKNGWDSRSDDGGRWIVNTLGRLVSDDRSTNVSVVVLSHGNTSKQAGIALVEKVVAATRENLTY</sequence>
<dbReference type="InterPro" id="IPR045155">
    <property type="entry name" value="Beta-lactam_cat"/>
</dbReference>
<dbReference type="GO" id="GO:0030655">
    <property type="term" value="P:beta-lactam antibiotic catabolic process"/>
    <property type="evidence" value="ECO:0007669"/>
    <property type="project" value="InterPro"/>
</dbReference>
<keyword evidence="3" id="KW-1185">Reference proteome</keyword>
<dbReference type="InterPro" id="IPR000871">
    <property type="entry name" value="Beta-lactam_class-A"/>
</dbReference>
<dbReference type="SUPFAM" id="SSF56601">
    <property type="entry name" value="beta-lactamase/transpeptidase-like"/>
    <property type="match status" value="1"/>
</dbReference>
<evidence type="ECO:0000259" key="1">
    <source>
        <dbReference type="Pfam" id="PF13354"/>
    </source>
</evidence>
<dbReference type="GO" id="GO:0046677">
    <property type="term" value="P:response to antibiotic"/>
    <property type="evidence" value="ECO:0007669"/>
    <property type="project" value="InterPro"/>
</dbReference>
<dbReference type="STRING" id="113562.SAMN04489716_0377"/>
<proteinExistence type="predicted"/>
<dbReference type="InterPro" id="IPR012338">
    <property type="entry name" value="Beta-lactam/transpept-like"/>
</dbReference>
<protein>
    <submittedName>
        <fullName evidence="2">Beta-lactamase class A</fullName>
    </submittedName>
</protein>
<gene>
    <name evidence="2" type="ORF">SAMN04489716_0377</name>
</gene>
<dbReference type="Gene3D" id="3.40.710.10">
    <property type="entry name" value="DD-peptidase/beta-lactamase superfamily"/>
    <property type="match status" value="1"/>
</dbReference>
<dbReference type="GO" id="GO:0008800">
    <property type="term" value="F:beta-lactamase activity"/>
    <property type="evidence" value="ECO:0007669"/>
    <property type="project" value="InterPro"/>
</dbReference>
<dbReference type="EMBL" id="LT629758">
    <property type="protein sequence ID" value="SDS26016.1"/>
    <property type="molecule type" value="Genomic_DNA"/>
</dbReference>
<evidence type="ECO:0000313" key="2">
    <source>
        <dbReference type="EMBL" id="SDS26016.1"/>
    </source>
</evidence>
<dbReference type="AlphaFoldDB" id="A0A1H1QRJ1"/>
<dbReference type="Pfam" id="PF13354">
    <property type="entry name" value="Beta-lactamase2"/>
    <property type="match status" value="1"/>
</dbReference>
<reference evidence="2 3" key="1">
    <citation type="submission" date="2016-10" db="EMBL/GenBank/DDBJ databases">
        <authorList>
            <person name="de Groot N.N."/>
        </authorList>
    </citation>
    <scope>NUCLEOTIDE SEQUENCE [LARGE SCALE GENOMIC DNA]</scope>
    <source>
        <strain evidence="2 3">DSM 43941</strain>
    </source>
</reference>